<accession>A0A378JLZ4</accession>
<dbReference type="InterPro" id="IPR011051">
    <property type="entry name" value="RmlC_Cupin_sf"/>
</dbReference>
<dbReference type="SUPFAM" id="SSF51182">
    <property type="entry name" value="RmlC-like cupins"/>
    <property type="match status" value="1"/>
</dbReference>
<reference evidence="2 3" key="1">
    <citation type="submission" date="2018-06" db="EMBL/GenBank/DDBJ databases">
        <authorList>
            <consortium name="Pathogen Informatics"/>
            <person name="Doyle S."/>
        </authorList>
    </citation>
    <scope>NUCLEOTIDE SEQUENCE [LARGE SCALE GENOMIC DNA]</scope>
    <source>
        <strain evidence="2 3">NCTC13316</strain>
    </source>
</reference>
<keyword evidence="3" id="KW-1185">Reference proteome</keyword>
<dbReference type="InterPro" id="IPR013096">
    <property type="entry name" value="Cupin_2"/>
</dbReference>
<dbReference type="InterPro" id="IPR014710">
    <property type="entry name" value="RmlC-like_jellyroll"/>
</dbReference>
<dbReference type="CDD" id="cd02226">
    <property type="entry name" value="cupin_YdbB-like"/>
    <property type="match status" value="1"/>
</dbReference>
<dbReference type="PANTHER" id="PTHR36114">
    <property type="entry name" value="16.7 KDA PROTEIN IN WHIE LOCUS"/>
    <property type="match status" value="1"/>
</dbReference>
<gene>
    <name evidence="2" type="ORF">NCTC13316_01859</name>
</gene>
<dbReference type="RefSeq" id="WP_115331377.1">
    <property type="nucleotide sequence ID" value="NZ_CAAAHP010000002.1"/>
</dbReference>
<feature type="domain" description="Cupin type-2" evidence="1">
    <location>
        <begin position="38"/>
        <end position="94"/>
    </location>
</feature>
<proteinExistence type="predicted"/>
<dbReference type="Gene3D" id="2.60.120.10">
    <property type="entry name" value="Jelly Rolls"/>
    <property type="match status" value="1"/>
</dbReference>
<name>A0A378JLZ4_9GAMM</name>
<dbReference type="Pfam" id="PF07883">
    <property type="entry name" value="Cupin_2"/>
    <property type="match status" value="1"/>
</dbReference>
<protein>
    <submittedName>
        <fullName evidence="2">Uncharacterized conserved protein, contains double-stranded beta-helix domain</fullName>
    </submittedName>
</protein>
<dbReference type="Proteomes" id="UP000254794">
    <property type="component" value="Unassembled WGS sequence"/>
</dbReference>
<evidence type="ECO:0000313" key="3">
    <source>
        <dbReference type="Proteomes" id="UP000254794"/>
    </source>
</evidence>
<dbReference type="AlphaFoldDB" id="A0A378JLZ4"/>
<dbReference type="OrthoDB" id="9794183at2"/>
<dbReference type="InterPro" id="IPR052044">
    <property type="entry name" value="PKS_Associated_Protein"/>
</dbReference>
<dbReference type="PANTHER" id="PTHR36114:SF1">
    <property type="entry name" value="16.7 KDA PROTEIN IN WHIE LOCUS"/>
    <property type="match status" value="1"/>
</dbReference>
<sequence>MQAINLKEKFALFNDYWSPKIIGEINDTHVKLAKFKGEFVWHVPESEDELFLVIEGQLLIQLKDRDIYLNKGEFVIIPKVVEHKPIAQDEVHVLLLEPKTTINTGNIEDENLTKKVLNQI</sequence>
<dbReference type="EMBL" id="UGOD01000001">
    <property type="protein sequence ID" value="STX51761.1"/>
    <property type="molecule type" value="Genomic_DNA"/>
</dbReference>
<organism evidence="2 3">
    <name type="scientific">Legionella busanensis</name>
    <dbReference type="NCBI Taxonomy" id="190655"/>
    <lineage>
        <taxon>Bacteria</taxon>
        <taxon>Pseudomonadati</taxon>
        <taxon>Pseudomonadota</taxon>
        <taxon>Gammaproteobacteria</taxon>
        <taxon>Legionellales</taxon>
        <taxon>Legionellaceae</taxon>
        <taxon>Legionella</taxon>
    </lineage>
</organism>
<evidence type="ECO:0000313" key="2">
    <source>
        <dbReference type="EMBL" id="STX51761.1"/>
    </source>
</evidence>
<evidence type="ECO:0000259" key="1">
    <source>
        <dbReference type="Pfam" id="PF07883"/>
    </source>
</evidence>